<dbReference type="GO" id="GO:0005549">
    <property type="term" value="F:odorant binding"/>
    <property type="evidence" value="ECO:0007669"/>
    <property type="project" value="TreeGrafter"/>
</dbReference>
<dbReference type="AlphaFoldDB" id="A0A667X2G9"/>
<dbReference type="Pfam" id="PF00001">
    <property type="entry name" value="7tm_1"/>
    <property type="match status" value="1"/>
</dbReference>
<reference evidence="7" key="3">
    <citation type="submission" date="2025-09" db="UniProtKB">
        <authorList>
            <consortium name="Ensembl"/>
        </authorList>
    </citation>
    <scope>IDENTIFICATION</scope>
</reference>
<dbReference type="FunCoup" id="A0A667X2G9">
    <property type="interactions" value="2"/>
</dbReference>
<accession>A0A667X2G9</accession>
<evidence type="ECO:0000259" key="6">
    <source>
        <dbReference type="PROSITE" id="PS50262"/>
    </source>
</evidence>
<protein>
    <recommendedName>
        <fullName evidence="6">G-protein coupled receptors family 1 profile domain-containing protein</fullName>
    </recommendedName>
</protein>
<keyword evidence="2 5" id="KW-0812">Transmembrane</keyword>
<evidence type="ECO:0000256" key="2">
    <source>
        <dbReference type="ARBA" id="ARBA00022692"/>
    </source>
</evidence>
<dbReference type="Proteomes" id="UP000472263">
    <property type="component" value="Chromosome 14"/>
</dbReference>
<evidence type="ECO:0000313" key="7">
    <source>
        <dbReference type="Ensembl" id="ENSMMDP00005003206.1"/>
    </source>
</evidence>
<evidence type="ECO:0000256" key="4">
    <source>
        <dbReference type="ARBA" id="ARBA00023136"/>
    </source>
</evidence>
<dbReference type="PANTHER" id="PTHR26451">
    <property type="entry name" value="G_PROTEIN_RECEP_F1_2 DOMAIN-CONTAINING PROTEIN"/>
    <property type="match status" value="1"/>
</dbReference>
<dbReference type="InterPro" id="IPR017452">
    <property type="entry name" value="GPCR_Rhodpsn_7TM"/>
</dbReference>
<feature type="transmembrane region" description="Helical" evidence="5">
    <location>
        <begin position="82"/>
        <end position="103"/>
    </location>
</feature>
<feature type="transmembrane region" description="Helical" evidence="5">
    <location>
        <begin position="229"/>
        <end position="250"/>
    </location>
</feature>
<dbReference type="Gene3D" id="1.20.1070.10">
    <property type="entry name" value="Rhodopsin 7-helix transmembrane proteins"/>
    <property type="match status" value="1"/>
</dbReference>
<feature type="transmembrane region" description="Helical" evidence="5">
    <location>
        <begin position="52"/>
        <end position="76"/>
    </location>
</feature>
<dbReference type="CDD" id="cd00637">
    <property type="entry name" value="7tm_classA_rhodopsin-like"/>
    <property type="match status" value="1"/>
</dbReference>
<dbReference type="InterPro" id="IPR052921">
    <property type="entry name" value="GPCR1_Superfamily_Member"/>
</dbReference>
<sequence length="326" mass="36853">MNNTTGANLLVLFQKPVKVVFSLIPCLLFLYVNGVMLFTLMKKPLFQESARYILFGHLLLIDSLHLTMSIVVYLFAVTNVKMNSFVCVVVISLSSTITHISPLNLAVMSLERYAAICFPLRHAEIATNRRTRIAVAAVWTLGSLDSLIKLSVFVSLEKKAFDMQTFCSAYTLPQKGIYVTLNEAFTIMYFLLVGIIIAYTYIAIVVAARSASSKSSTASKAHKTVLMHLLQLCLCLVSTMFNMINTTVYWNMMPVVRRQVQYVLFIVLIIFPRCLSPLIYGLRDQMLFLNFLKYTMYLVKLAVTEGSDLQYICTVHCNKLPAFHNN</sequence>
<reference evidence="7" key="1">
    <citation type="submission" date="2019-06" db="EMBL/GenBank/DDBJ databases">
        <authorList>
            <consortium name="Wellcome Sanger Institute Data Sharing"/>
        </authorList>
    </citation>
    <scope>NUCLEOTIDE SEQUENCE [LARGE SCALE GENOMIC DNA]</scope>
</reference>
<dbReference type="InterPro" id="IPR000276">
    <property type="entry name" value="GPCR_Rhodpsn"/>
</dbReference>
<keyword evidence="4 5" id="KW-0472">Membrane</keyword>
<feature type="transmembrane region" description="Helical" evidence="5">
    <location>
        <begin position="187"/>
        <end position="208"/>
    </location>
</feature>
<organism evidence="7 8">
    <name type="scientific">Myripristis murdjan</name>
    <name type="common">pinecone soldierfish</name>
    <dbReference type="NCBI Taxonomy" id="586833"/>
    <lineage>
        <taxon>Eukaryota</taxon>
        <taxon>Metazoa</taxon>
        <taxon>Chordata</taxon>
        <taxon>Craniata</taxon>
        <taxon>Vertebrata</taxon>
        <taxon>Euteleostomi</taxon>
        <taxon>Actinopterygii</taxon>
        <taxon>Neopterygii</taxon>
        <taxon>Teleostei</taxon>
        <taxon>Neoteleostei</taxon>
        <taxon>Acanthomorphata</taxon>
        <taxon>Holocentriformes</taxon>
        <taxon>Holocentridae</taxon>
        <taxon>Myripristis</taxon>
    </lineage>
</organism>
<comment type="subcellular location">
    <subcellularLocation>
        <location evidence="1">Membrane</location>
    </subcellularLocation>
</comment>
<dbReference type="GO" id="GO:0004984">
    <property type="term" value="F:olfactory receptor activity"/>
    <property type="evidence" value="ECO:0007669"/>
    <property type="project" value="TreeGrafter"/>
</dbReference>
<dbReference type="PANTHER" id="PTHR26451:SF866">
    <property type="entry name" value="ODORANT RECEPTOR-RELATED"/>
    <property type="match status" value="1"/>
</dbReference>
<dbReference type="GeneTree" id="ENSGT00940000163093"/>
<feature type="transmembrane region" description="Helical" evidence="5">
    <location>
        <begin position="133"/>
        <end position="156"/>
    </location>
</feature>
<name>A0A667X2G9_9TELE</name>
<feature type="transmembrane region" description="Helical" evidence="5">
    <location>
        <begin position="20"/>
        <end position="40"/>
    </location>
</feature>
<evidence type="ECO:0000256" key="1">
    <source>
        <dbReference type="ARBA" id="ARBA00004370"/>
    </source>
</evidence>
<dbReference type="PROSITE" id="PS50262">
    <property type="entry name" value="G_PROTEIN_RECEP_F1_2"/>
    <property type="match status" value="1"/>
</dbReference>
<keyword evidence="3 5" id="KW-1133">Transmembrane helix</keyword>
<dbReference type="Ensembl" id="ENSMMDT00005003273.1">
    <property type="protein sequence ID" value="ENSMMDP00005003206.1"/>
    <property type="gene ID" value="ENSMMDG00005001796.1"/>
</dbReference>
<reference evidence="7" key="2">
    <citation type="submission" date="2025-08" db="UniProtKB">
        <authorList>
            <consortium name="Ensembl"/>
        </authorList>
    </citation>
    <scope>IDENTIFICATION</scope>
</reference>
<dbReference type="FunFam" id="1.20.1070.10:FF:000096">
    <property type="entry name" value="Odorant receptor 131-2"/>
    <property type="match status" value="1"/>
</dbReference>
<evidence type="ECO:0000256" key="5">
    <source>
        <dbReference type="SAM" id="Phobius"/>
    </source>
</evidence>
<proteinExistence type="predicted"/>
<dbReference type="InParanoid" id="A0A667X2G9"/>
<keyword evidence="8" id="KW-1185">Reference proteome</keyword>
<feature type="transmembrane region" description="Helical" evidence="5">
    <location>
        <begin position="262"/>
        <end position="282"/>
    </location>
</feature>
<dbReference type="GO" id="GO:0004930">
    <property type="term" value="F:G protein-coupled receptor activity"/>
    <property type="evidence" value="ECO:0007669"/>
    <property type="project" value="InterPro"/>
</dbReference>
<dbReference type="GO" id="GO:0016020">
    <property type="term" value="C:membrane"/>
    <property type="evidence" value="ECO:0007669"/>
    <property type="project" value="UniProtKB-SubCell"/>
</dbReference>
<evidence type="ECO:0000313" key="8">
    <source>
        <dbReference type="Proteomes" id="UP000472263"/>
    </source>
</evidence>
<evidence type="ECO:0000256" key="3">
    <source>
        <dbReference type="ARBA" id="ARBA00022989"/>
    </source>
</evidence>
<feature type="domain" description="G-protein coupled receptors family 1 profile" evidence="6">
    <location>
        <begin position="32"/>
        <end position="280"/>
    </location>
</feature>
<dbReference type="SUPFAM" id="SSF81321">
    <property type="entry name" value="Family A G protein-coupled receptor-like"/>
    <property type="match status" value="1"/>
</dbReference>